<keyword evidence="1" id="KW-0472">Membrane</keyword>
<proteinExistence type="predicted"/>
<evidence type="ECO:0000313" key="3">
    <source>
        <dbReference type="Proteomes" id="UP000233469"/>
    </source>
</evidence>
<comment type="caution">
    <text evidence="2">The sequence shown here is derived from an EMBL/GenBank/DDBJ whole genome shotgun (WGS) entry which is preliminary data.</text>
</comment>
<evidence type="ECO:0000256" key="1">
    <source>
        <dbReference type="SAM" id="Phobius"/>
    </source>
</evidence>
<name>A0A2N1MX49_9GLOM</name>
<organism evidence="2 3">
    <name type="scientific">Rhizophagus irregularis</name>
    <dbReference type="NCBI Taxonomy" id="588596"/>
    <lineage>
        <taxon>Eukaryota</taxon>
        <taxon>Fungi</taxon>
        <taxon>Fungi incertae sedis</taxon>
        <taxon>Mucoromycota</taxon>
        <taxon>Glomeromycotina</taxon>
        <taxon>Glomeromycetes</taxon>
        <taxon>Glomerales</taxon>
        <taxon>Glomeraceae</taxon>
        <taxon>Rhizophagus</taxon>
    </lineage>
</organism>
<gene>
    <name evidence="2" type="ORF">RhiirC2_42441</name>
</gene>
<keyword evidence="1" id="KW-0812">Transmembrane</keyword>
<reference evidence="2 3" key="2">
    <citation type="submission" date="2017-10" db="EMBL/GenBank/DDBJ databases">
        <title>Extensive intraspecific genome diversity in a model arbuscular mycorrhizal fungus.</title>
        <authorList>
            <person name="Chen E.C.H."/>
            <person name="Morin E."/>
            <person name="Baudet D."/>
            <person name="Noel J."/>
            <person name="Ndikumana S."/>
            <person name="Charron P."/>
            <person name="St-Onge C."/>
            <person name="Giorgi J."/>
            <person name="Grigoriev I.V."/>
            <person name="Roux C."/>
            <person name="Martin F.M."/>
            <person name="Corradi N."/>
        </authorList>
    </citation>
    <scope>NUCLEOTIDE SEQUENCE [LARGE SCALE GENOMIC DNA]</scope>
    <source>
        <strain evidence="2 3">C2</strain>
    </source>
</reference>
<dbReference type="EMBL" id="LLXL01001133">
    <property type="protein sequence ID" value="PKK66170.1"/>
    <property type="molecule type" value="Genomic_DNA"/>
</dbReference>
<dbReference type="AlphaFoldDB" id="A0A2N1MX49"/>
<reference evidence="2 3" key="1">
    <citation type="submission" date="2016-04" db="EMBL/GenBank/DDBJ databases">
        <title>Genome analyses suggest a sexual origin of heterokaryosis in a supposedly ancient asexual fungus.</title>
        <authorList>
            <person name="Ropars J."/>
            <person name="Sedzielewska K."/>
            <person name="Noel J."/>
            <person name="Charron P."/>
            <person name="Farinelli L."/>
            <person name="Marton T."/>
            <person name="Kruger M."/>
            <person name="Pelin A."/>
            <person name="Brachmann A."/>
            <person name="Corradi N."/>
        </authorList>
    </citation>
    <scope>NUCLEOTIDE SEQUENCE [LARGE SCALE GENOMIC DNA]</scope>
    <source>
        <strain evidence="2 3">C2</strain>
    </source>
</reference>
<feature type="transmembrane region" description="Helical" evidence="1">
    <location>
        <begin position="6"/>
        <end position="24"/>
    </location>
</feature>
<protein>
    <submittedName>
        <fullName evidence="2">Uncharacterized protein</fullName>
    </submittedName>
</protein>
<dbReference type="Proteomes" id="UP000233469">
    <property type="component" value="Unassembled WGS sequence"/>
</dbReference>
<accession>A0A2N1MX49</accession>
<keyword evidence="1" id="KW-1133">Transmembrane helix</keyword>
<sequence>MIVQLLVFSGLSVTSVVGGLRFLFIKRKLVKQYFLKKKYIHKVWRVLDDLLYEQKYFLLYSYYMLIYFLH</sequence>
<evidence type="ECO:0000313" key="2">
    <source>
        <dbReference type="EMBL" id="PKK66170.1"/>
    </source>
</evidence>